<dbReference type="Pfam" id="PF00583">
    <property type="entry name" value="Acetyltransf_1"/>
    <property type="match status" value="2"/>
</dbReference>
<dbReference type="InterPro" id="IPR016181">
    <property type="entry name" value="Acyl_CoA_acyltransferase"/>
</dbReference>
<evidence type="ECO:0000313" key="6">
    <source>
        <dbReference type="Proteomes" id="UP000094094"/>
    </source>
</evidence>
<dbReference type="GO" id="GO:0016747">
    <property type="term" value="F:acyltransferase activity, transferring groups other than amino-acyl groups"/>
    <property type="evidence" value="ECO:0007669"/>
    <property type="project" value="InterPro"/>
</dbReference>
<evidence type="ECO:0000313" key="5">
    <source>
        <dbReference type="EMBL" id="AOP46839.1"/>
    </source>
</evidence>
<dbReference type="InterPro" id="IPR000182">
    <property type="entry name" value="GNAT_dom"/>
</dbReference>
<dbReference type="Gene3D" id="3.40.630.30">
    <property type="match status" value="2"/>
</dbReference>
<keyword evidence="6" id="KW-1185">Reference proteome</keyword>
<dbReference type="EMBL" id="CP017157">
    <property type="protein sequence ID" value="AOP46839.1"/>
    <property type="molecule type" value="Genomic_DNA"/>
</dbReference>
<feature type="region of interest" description="Disordered" evidence="3">
    <location>
        <begin position="111"/>
        <end position="134"/>
    </location>
</feature>
<evidence type="ECO:0000256" key="2">
    <source>
        <dbReference type="ARBA" id="ARBA00023315"/>
    </source>
</evidence>
<dbReference type="OrthoDB" id="3381976at2"/>
<dbReference type="RefSeq" id="WP_069568813.1">
    <property type="nucleotide sequence ID" value="NZ_CP017157.1"/>
</dbReference>
<keyword evidence="2" id="KW-0012">Acyltransferase</keyword>
<feature type="domain" description="N-acetyltransferase" evidence="4">
    <location>
        <begin position="148"/>
        <end position="279"/>
    </location>
</feature>
<feature type="domain" description="N-acetyltransferase" evidence="4">
    <location>
        <begin position="1"/>
        <end position="127"/>
    </location>
</feature>
<organism evidence="5 6">
    <name type="scientific">Streptomyces lydicus</name>
    <dbReference type="NCBI Taxonomy" id="47763"/>
    <lineage>
        <taxon>Bacteria</taxon>
        <taxon>Bacillati</taxon>
        <taxon>Actinomycetota</taxon>
        <taxon>Actinomycetes</taxon>
        <taxon>Kitasatosporales</taxon>
        <taxon>Streptomycetaceae</taxon>
        <taxon>Streptomyces</taxon>
    </lineage>
</organism>
<dbReference type="CDD" id="cd04301">
    <property type="entry name" value="NAT_SF"/>
    <property type="match status" value="1"/>
</dbReference>
<dbReference type="PANTHER" id="PTHR43877">
    <property type="entry name" value="AMINOALKYLPHOSPHONATE N-ACETYLTRANSFERASE-RELATED-RELATED"/>
    <property type="match status" value="1"/>
</dbReference>
<sequence length="279" mass="29851">MTTTLRPAGPEERQDDGTRARRFDVCVNSRRVGGIRLATDARFGPTAGRIVSLGIEPPDRHRGRATVAALAAEEVLRGWGCRQIEVTVPAEAEAAVRLATVLGYTERSRTMSKPLDGAAGPPGLPARSSDRPLGEAEYPAWRDAALAEHIRVQTGQGMAPKRAEEAALAGHRALLPDGAETPHQALRVLVHDGADVGSVWVALRMPEQPGGYVVDVRVAPGHRGNGHGRSLMLIAERESLAAGRTSLGLNVYADNAPARALYDSLGYRTTGYLLWKPLL</sequence>
<dbReference type="PROSITE" id="PS51186">
    <property type="entry name" value="GNAT"/>
    <property type="match status" value="2"/>
</dbReference>
<proteinExistence type="predicted"/>
<keyword evidence="1 5" id="KW-0808">Transferase</keyword>
<dbReference type="KEGG" id="slc:SL103_11805"/>
<gene>
    <name evidence="5" type="ORF">SL103_11805</name>
</gene>
<evidence type="ECO:0000259" key="4">
    <source>
        <dbReference type="PROSITE" id="PS51186"/>
    </source>
</evidence>
<dbReference type="InterPro" id="IPR050832">
    <property type="entry name" value="Bact_Acetyltransf"/>
</dbReference>
<dbReference type="SUPFAM" id="SSF55729">
    <property type="entry name" value="Acyl-CoA N-acyltransferases (Nat)"/>
    <property type="match status" value="2"/>
</dbReference>
<dbReference type="Proteomes" id="UP000094094">
    <property type="component" value="Chromosome"/>
</dbReference>
<name>A0A1D7VJB0_9ACTN</name>
<dbReference type="AlphaFoldDB" id="A0A1D7VJB0"/>
<evidence type="ECO:0000256" key="3">
    <source>
        <dbReference type="SAM" id="MobiDB-lite"/>
    </source>
</evidence>
<reference evidence="5 6" key="1">
    <citation type="submission" date="2016-09" db="EMBL/GenBank/DDBJ databases">
        <title>Complete genome sequencing of Streptomyces lydicus 103 and metabolic pathways analysis of antibiotic biosynthesis.</title>
        <authorList>
            <person name="Jia N."/>
            <person name="Ding M.-Z."/>
            <person name="Gao F."/>
            <person name="Yuan Y.-J."/>
        </authorList>
    </citation>
    <scope>NUCLEOTIDE SEQUENCE [LARGE SCALE GENOMIC DNA]</scope>
    <source>
        <strain evidence="5 6">103</strain>
    </source>
</reference>
<protein>
    <submittedName>
        <fullName evidence="5">GNAT family N-acetyltransferase</fullName>
    </submittedName>
</protein>
<accession>A0A1D7VJB0</accession>
<evidence type="ECO:0000256" key="1">
    <source>
        <dbReference type="ARBA" id="ARBA00022679"/>
    </source>
</evidence>